<evidence type="ECO:0000256" key="3">
    <source>
        <dbReference type="ARBA" id="ARBA00022679"/>
    </source>
</evidence>
<keyword evidence="8" id="KW-0012">Acyltransferase</keyword>
<evidence type="ECO:0000256" key="1">
    <source>
        <dbReference type="ARBA" id="ARBA00004370"/>
    </source>
</evidence>
<evidence type="ECO:0000259" key="10">
    <source>
        <dbReference type="Pfam" id="PF01553"/>
    </source>
</evidence>
<dbReference type="Proteomes" id="UP000314982">
    <property type="component" value="Unassembled WGS sequence"/>
</dbReference>
<reference evidence="11" key="2">
    <citation type="submission" date="2025-08" db="UniProtKB">
        <authorList>
            <consortium name="Ensembl"/>
        </authorList>
    </citation>
    <scope>IDENTIFICATION</scope>
</reference>
<dbReference type="GO" id="GO:0004366">
    <property type="term" value="F:glycerol-3-phosphate O-acyltransferase activity"/>
    <property type="evidence" value="ECO:0007669"/>
    <property type="project" value="TreeGrafter"/>
</dbReference>
<keyword evidence="5 9" id="KW-1133">Transmembrane helix</keyword>
<evidence type="ECO:0000256" key="9">
    <source>
        <dbReference type="SAM" id="Phobius"/>
    </source>
</evidence>
<proteinExistence type="inferred from homology"/>
<dbReference type="Pfam" id="PF01553">
    <property type="entry name" value="Acyltransferase"/>
    <property type="match status" value="1"/>
</dbReference>
<reference evidence="12" key="1">
    <citation type="submission" date="2018-06" db="EMBL/GenBank/DDBJ databases">
        <title>Genome assembly of Danube salmon.</title>
        <authorList>
            <person name="Macqueen D.J."/>
            <person name="Gundappa M.K."/>
        </authorList>
    </citation>
    <scope>NUCLEOTIDE SEQUENCE [LARGE SCALE GENOMIC DNA]</scope>
</reference>
<dbReference type="PANTHER" id="PTHR23063:SF37">
    <property type="entry name" value="GLYCEROL-3-PHOSPHATE ACYLTRANSFERASE 4"/>
    <property type="match status" value="1"/>
</dbReference>
<keyword evidence="3" id="KW-0808">Transferase</keyword>
<evidence type="ECO:0000256" key="8">
    <source>
        <dbReference type="ARBA" id="ARBA00023315"/>
    </source>
</evidence>
<sequence>CPMLCDIHMMSSNTELCVFSDRVTLAFTGVGLLVVLTSIIGFLPNGRMKNFLSEQVHLMCYRICVRALTAIITYHNSENKPKNGGICVANHTSPIDVIILASDGCYAMVGQIHGGLMGVIQKSMVKACPHIWFERSEVKDRHLVAKRYLVGTKLKVLLTSFGSCLMSARCVNNKGGCAFTGWFGLSPSKKVYPLVKKKQSLRELYKACSISKQIYTHKKRFLPFMGKNSFRLAGPGFPSGWAYGLPGPPMATLFPSHVKSID</sequence>
<dbReference type="GO" id="GO:0016020">
    <property type="term" value="C:membrane"/>
    <property type="evidence" value="ECO:0007669"/>
    <property type="project" value="UniProtKB-SubCell"/>
</dbReference>
<keyword evidence="7 9" id="KW-0472">Membrane</keyword>
<comment type="subcellular location">
    <subcellularLocation>
        <location evidence="1">Membrane</location>
    </subcellularLocation>
</comment>
<reference evidence="11" key="3">
    <citation type="submission" date="2025-09" db="UniProtKB">
        <authorList>
            <consortium name="Ensembl"/>
        </authorList>
    </citation>
    <scope>IDENTIFICATION</scope>
</reference>
<keyword evidence="6" id="KW-0443">Lipid metabolism</keyword>
<keyword evidence="12" id="KW-1185">Reference proteome</keyword>
<dbReference type="Ensembl" id="ENSHHUT00000010836.1">
    <property type="protein sequence ID" value="ENSHHUP00000010499.1"/>
    <property type="gene ID" value="ENSHHUG00000006420.1"/>
</dbReference>
<evidence type="ECO:0000256" key="4">
    <source>
        <dbReference type="ARBA" id="ARBA00022692"/>
    </source>
</evidence>
<dbReference type="GO" id="GO:0005783">
    <property type="term" value="C:endoplasmic reticulum"/>
    <property type="evidence" value="ECO:0007669"/>
    <property type="project" value="TreeGrafter"/>
</dbReference>
<protein>
    <recommendedName>
        <fullName evidence="10">Phospholipid/glycerol acyltransferase domain-containing protein</fullName>
    </recommendedName>
</protein>
<dbReference type="InterPro" id="IPR002123">
    <property type="entry name" value="Plipid/glycerol_acylTrfase"/>
</dbReference>
<dbReference type="GO" id="GO:0019432">
    <property type="term" value="P:triglyceride biosynthetic process"/>
    <property type="evidence" value="ECO:0007669"/>
    <property type="project" value="TreeGrafter"/>
</dbReference>
<evidence type="ECO:0000256" key="6">
    <source>
        <dbReference type="ARBA" id="ARBA00023098"/>
    </source>
</evidence>
<accession>A0A4W5KER2</accession>
<name>A0A4W5KER2_9TELE</name>
<evidence type="ECO:0000313" key="11">
    <source>
        <dbReference type="Ensembl" id="ENSHHUP00000010499.1"/>
    </source>
</evidence>
<dbReference type="STRING" id="62062.ENSHHUP00000010499"/>
<feature type="domain" description="Phospholipid/glycerol acyltransferase" evidence="10">
    <location>
        <begin position="72"/>
        <end position="148"/>
    </location>
</feature>
<keyword evidence="4 9" id="KW-0812">Transmembrane</keyword>
<comment type="similarity">
    <text evidence="2">Belongs to the 1-acyl-sn-glycerol-3-phosphate acyltransferase family.</text>
</comment>
<dbReference type="PANTHER" id="PTHR23063">
    <property type="entry name" value="PHOSPHOLIPID ACYLTRANSFERASE"/>
    <property type="match status" value="1"/>
</dbReference>
<dbReference type="AlphaFoldDB" id="A0A4W5KER2"/>
<organism evidence="11 12">
    <name type="scientific">Hucho hucho</name>
    <name type="common">huchen</name>
    <dbReference type="NCBI Taxonomy" id="62062"/>
    <lineage>
        <taxon>Eukaryota</taxon>
        <taxon>Metazoa</taxon>
        <taxon>Chordata</taxon>
        <taxon>Craniata</taxon>
        <taxon>Vertebrata</taxon>
        <taxon>Euteleostomi</taxon>
        <taxon>Actinopterygii</taxon>
        <taxon>Neopterygii</taxon>
        <taxon>Teleostei</taxon>
        <taxon>Protacanthopterygii</taxon>
        <taxon>Salmoniformes</taxon>
        <taxon>Salmonidae</taxon>
        <taxon>Salmoninae</taxon>
        <taxon>Hucho</taxon>
    </lineage>
</organism>
<evidence type="ECO:0000313" key="12">
    <source>
        <dbReference type="Proteomes" id="UP000314982"/>
    </source>
</evidence>
<dbReference type="GeneTree" id="ENSGT01030000234574"/>
<evidence type="ECO:0000256" key="5">
    <source>
        <dbReference type="ARBA" id="ARBA00022989"/>
    </source>
</evidence>
<feature type="transmembrane region" description="Helical" evidence="9">
    <location>
        <begin position="23"/>
        <end position="43"/>
    </location>
</feature>
<evidence type="ECO:0000256" key="2">
    <source>
        <dbReference type="ARBA" id="ARBA00008655"/>
    </source>
</evidence>
<evidence type="ECO:0000256" key="7">
    <source>
        <dbReference type="ARBA" id="ARBA00023136"/>
    </source>
</evidence>